<dbReference type="Gene3D" id="3.90.580.10">
    <property type="entry name" value="Zinc finger, CHC2-type domain"/>
    <property type="match status" value="1"/>
</dbReference>
<dbReference type="InterPro" id="IPR006295">
    <property type="entry name" value="DNA_primase_DnaG"/>
</dbReference>
<dbReference type="GO" id="GO:0008270">
    <property type="term" value="F:zinc ion binding"/>
    <property type="evidence" value="ECO:0007669"/>
    <property type="project" value="UniProtKB-KW"/>
</dbReference>
<evidence type="ECO:0000256" key="7">
    <source>
        <dbReference type="ARBA" id="ARBA00022723"/>
    </source>
</evidence>
<dbReference type="Pfam" id="PF13155">
    <property type="entry name" value="Toprim_2"/>
    <property type="match status" value="1"/>
</dbReference>
<dbReference type="EMBL" id="HG796239">
    <property type="protein sequence ID" value="CDL65413.1"/>
    <property type="molecule type" value="Genomic_DNA"/>
</dbReference>
<geneLocation type="plasmid" evidence="14">
    <name>fosmid 2F</name>
</geneLocation>
<dbReference type="Pfam" id="PF08275">
    <property type="entry name" value="DNAG_N"/>
    <property type="match status" value="1"/>
</dbReference>
<dbReference type="PANTHER" id="PTHR30313:SF2">
    <property type="entry name" value="DNA PRIMASE"/>
    <property type="match status" value="1"/>
</dbReference>
<protein>
    <submittedName>
        <fullName evidence="14">DNA primase</fullName>
    </submittedName>
</protein>
<dbReference type="InterPro" id="IPR019475">
    <property type="entry name" value="DNA_primase_DnaB-bd"/>
</dbReference>
<dbReference type="InterPro" id="IPR002694">
    <property type="entry name" value="Znf_CHC2"/>
</dbReference>
<dbReference type="PANTHER" id="PTHR30313">
    <property type="entry name" value="DNA PRIMASE"/>
    <property type="match status" value="1"/>
</dbReference>
<gene>
    <name evidence="14" type="primary">dnaG</name>
    <name evidence="14" type="ORF">WWTP_pFosmid_2F_0025</name>
</gene>
<comment type="cofactor">
    <cofactor evidence="1">
        <name>Zn(2+)</name>
        <dbReference type="ChEBI" id="CHEBI:29105"/>
    </cofactor>
</comment>
<dbReference type="SUPFAM" id="SSF57783">
    <property type="entry name" value="Zinc beta-ribbon"/>
    <property type="match status" value="1"/>
</dbReference>
<reference evidence="14" key="1">
    <citation type="journal article" date="2015" name="Res. Microbiol.">
        <title>New FeFe-hydrogenase genes identified in a metagenomic fosmid library from a municipal wastewater treatment plant as revealed by high-throughput sequencing.</title>
        <authorList>
            <person name="Tomazetto G."/>
            <person name="Wibberg D."/>
            <person name="Schluter A."/>
            <person name="Oliveira V.M."/>
        </authorList>
    </citation>
    <scope>NUCLEOTIDE SEQUENCE</scope>
    <source>
        <plasmid evidence="14">fosmid 2F</plasmid>
    </source>
</reference>
<keyword evidence="6" id="KW-0235">DNA replication</keyword>
<dbReference type="InterPro" id="IPR034151">
    <property type="entry name" value="TOPRIM_DnaG_bac"/>
</dbReference>
<evidence type="ECO:0000259" key="13">
    <source>
        <dbReference type="PROSITE" id="PS50880"/>
    </source>
</evidence>
<evidence type="ECO:0000256" key="8">
    <source>
        <dbReference type="ARBA" id="ARBA00022771"/>
    </source>
</evidence>
<evidence type="ECO:0000256" key="6">
    <source>
        <dbReference type="ARBA" id="ARBA00022705"/>
    </source>
</evidence>
<dbReference type="SMART" id="SM00493">
    <property type="entry name" value="TOPRIM"/>
    <property type="match status" value="1"/>
</dbReference>
<keyword evidence="8" id="KW-0863">Zinc-finger</keyword>
<keyword evidence="10" id="KW-0460">Magnesium</keyword>
<dbReference type="SMART" id="SM00400">
    <property type="entry name" value="ZnF_CHCC"/>
    <property type="match status" value="1"/>
</dbReference>
<evidence type="ECO:0000256" key="9">
    <source>
        <dbReference type="ARBA" id="ARBA00022833"/>
    </source>
</evidence>
<dbReference type="CDD" id="cd03364">
    <property type="entry name" value="TOPRIM_DnaG_primases"/>
    <property type="match status" value="1"/>
</dbReference>
<dbReference type="NCBIfam" id="TIGR01391">
    <property type="entry name" value="dnaG"/>
    <property type="match status" value="1"/>
</dbReference>
<evidence type="ECO:0000313" key="14">
    <source>
        <dbReference type="EMBL" id="CDL65413.1"/>
    </source>
</evidence>
<evidence type="ECO:0000256" key="10">
    <source>
        <dbReference type="ARBA" id="ARBA00022842"/>
    </source>
</evidence>
<evidence type="ECO:0000256" key="4">
    <source>
        <dbReference type="ARBA" id="ARBA00022679"/>
    </source>
</evidence>
<dbReference type="GO" id="GO:0003677">
    <property type="term" value="F:DNA binding"/>
    <property type="evidence" value="ECO:0007669"/>
    <property type="project" value="UniProtKB-KW"/>
</dbReference>
<dbReference type="Pfam" id="PF10410">
    <property type="entry name" value="DnaB_bind"/>
    <property type="match status" value="1"/>
</dbReference>
<sequence length="652" mass="74479">MISKTTISRILESAQIVDVISDFVSLRRRGANYTACCPFHNEKTPSFSVSPSKGIYKCFGCGKAGNAVNFVMEHEHLTYVEALKFLGRKYGIEVEEREESEAEIQQRLKSESLQVVSEFARDFFINSLWNSQRGRSIALSYFKERGFSEETIKKFQLGWAPEGRDGSMSSAALRAGFKKEFIVSSGLGIEREQSGEIADRFYERVMFPIHSLTGRVIAFGGRTLRTDKSLAKYINSPETEIYNKSRSLYGIYFAKSAIARLQKCYLVEGYTDVISLVQAGVENVVASSGTSLTSEQVRLIRRFAPSVTILYDSDPAGIKASLRGIDMLLEEGLQVKVVLFPEGEDPDSYAKNNSPAQLKDYLESAERDFIEFKIELLSSEADKDPIKRRQLINEVVTSISVIPDAITRAVYIEECSVKLRFDQNLLAREVNKIRKVRLPHGPYNRETDIRDSFPVAQIPDIDTGESLPLFIKDIYYEPAERELLYYLLKYGELPLYGNDDEIKSTITVSQFILNELQTDELEFQNLLYKNMFEEYYKVREMNQEEIQKHFTNHQDPEIVSLTSSILIQEHSLNIKQFVASLIPEEKVLSIAVPKAIMVYKAKITSIAYQEMWNELNRIPADEEEKQTELMGHMKTLLTVRNMLSRELNRLTI</sequence>
<organism evidence="14">
    <name type="scientific">wastewater metagenome</name>
    <dbReference type="NCBI Taxonomy" id="527639"/>
    <lineage>
        <taxon>unclassified sequences</taxon>
        <taxon>metagenomes</taxon>
        <taxon>ecological metagenomes</taxon>
    </lineage>
</organism>
<evidence type="ECO:0000256" key="11">
    <source>
        <dbReference type="ARBA" id="ARBA00023125"/>
    </source>
</evidence>
<dbReference type="GO" id="GO:0003899">
    <property type="term" value="F:DNA-directed RNA polymerase activity"/>
    <property type="evidence" value="ECO:0007669"/>
    <property type="project" value="InterPro"/>
</dbReference>
<dbReference type="InterPro" id="IPR013264">
    <property type="entry name" value="DNAG_N"/>
</dbReference>
<keyword evidence="11" id="KW-0238">DNA-binding</keyword>
<proteinExistence type="inferred from homology"/>
<dbReference type="FunFam" id="3.90.580.10:FF:000001">
    <property type="entry name" value="DNA primase"/>
    <property type="match status" value="1"/>
</dbReference>
<dbReference type="PROSITE" id="PS50880">
    <property type="entry name" value="TOPRIM"/>
    <property type="match status" value="1"/>
</dbReference>
<dbReference type="InterPro" id="IPR036977">
    <property type="entry name" value="DNA_primase_Znf_CHC2"/>
</dbReference>
<evidence type="ECO:0000256" key="1">
    <source>
        <dbReference type="ARBA" id="ARBA00001947"/>
    </source>
</evidence>
<dbReference type="GO" id="GO:0006269">
    <property type="term" value="P:DNA replication, synthesis of primer"/>
    <property type="evidence" value="ECO:0007669"/>
    <property type="project" value="UniProtKB-KW"/>
</dbReference>
<keyword evidence="2" id="KW-0240">DNA-directed RNA polymerase</keyword>
<evidence type="ECO:0000256" key="5">
    <source>
        <dbReference type="ARBA" id="ARBA00022695"/>
    </source>
</evidence>
<dbReference type="Gene3D" id="3.40.1360.10">
    <property type="match status" value="1"/>
</dbReference>
<dbReference type="GO" id="GO:0005737">
    <property type="term" value="C:cytoplasm"/>
    <property type="evidence" value="ECO:0007669"/>
    <property type="project" value="TreeGrafter"/>
</dbReference>
<dbReference type="InterPro" id="IPR030846">
    <property type="entry name" value="DnaG_bac"/>
</dbReference>
<dbReference type="InterPro" id="IPR006171">
    <property type="entry name" value="TOPRIM_dom"/>
</dbReference>
<dbReference type="Gene3D" id="3.90.980.10">
    <property type="entry name" value="DNA primase, catalytic core, N-terminal domain"/>
    <property type="match status" value="1"/>
</dbReference>
<dbReference type="HAMAP" id="MF_00974">
    <property type="entry name" value="DNA_primase_DnaG"/>
    <property type="match status" value="1"/>
</dbReference>
<dbReference type="Pfam" id="PF01807">
    <property type="entry name" value="Zn_ribbon_DnaG"/>
    <property type="match status" value="1"/>
</dbReference>
<evidence type="ECO:0000256" key="2">
    <source>
        <dbReference type="ARBA" id="ARBA00022478"/>
    </source>
</evidence>
<dbReference type="GO" id="GO:1990077">
    <property type="term" value="C:primosome complex"/>
    <property type="evidence" value="ECO:0007669"/>
    <property type="project" value="UniProtKB-KW"/>
</dbReference>
<dbReference type="PIRSF" id="PIRSF002811">
    <property type="entry name" value="DnaG"/>
    <property type="match status" value="1"/>
</dbReference>
<feature type="domain" description="Toprim" evidence="13">
    <location>
        <begin position="262"/>
        <end position="343"/>
    </location>
</feature>
<keyword evidence="3" id="KW-0639">Primosome</keyword>
<keyword evidence="4" id="KW-0808">Transferase</keyword>
<evidence type="ECO:0000256" key="3">
    <source>
        <dbReference type="ARBA" id="ARBA00022515"/>
    </source>
</evidence>
<dbReference type="SUPFAM" id="SSF56731">
    <property type="entry name" value="DNA primase core"/>
    <property type="match status" value="1"/>
</dbReference>
<keyword evidence="7" id="KW-0479">Metal-binding</keyword>
<keyword evidence="5" id="KW-0548">Nucleotidyltransferase</keyword>
<name>A0A0A8KXN6_9ZZZZ</name>
<evidence type="ECO:0000256" key="12">
    <source>
        <dbReference type="ARBA" id="ARBA00023163"/>
    </source>
</evidence>
<dbReference type="InterPro" id="IPR050219">
    <property type="entry name" value="DnaG_primase"/>
</dbReference>
<dbReference type="GO" id="GO:0000428">
    <property type="term" value="C:DNA-directed RNA polymerase complex"/>
    <property type="evidence" value="ECO:0007669"/>
    <property type="project" value="UniProtKB-KW"/>
</dbReference>
<keyword evidence="14" id="KW-0614">Plasmid</keyword>
<accession>A0A0A8KXN6</accession>
<dbReference type="InterPro" id="IPR037068">
    <property type="entry name" value="DNA_primase_core_N_sf"/>
</dbReference>
<dbReference type="AlphaFoldDB" id="A0A0A8KXN6"/>
<keyword evidence="9" id="KW-0862">Zinc</keyword>
<keyword evidence="12" id="KW-0804">Transcription</keyword>